<dbReference type="PROSITE" id="PS00557">
    <property type="entry name" value="FMN_HYDROXY_ACID_DH_1"/>
    <property type="match status" value="1"/>
</dbReference>
<feature type="binding site" evidence="7">
    <location>
        <position position="273"/>
    </location>
    <ligand>
        <name>FMN</name>
        <dbReference type="ChEBI" id="CHEBI:58210"/>
    </ligand>
</feature>
<feature type="binding site" evidence="7">
    <location>
        <begin position="95"/>
        <end position="97"/>
    </location>
    <ligand>
        <name>FMN</name>
        <dbReference type="ChEBI" id="CHEBI:58210"/>
    </ligand>
</feature>
<evidence type="ECO:0000256" key="4">
    <source>
        <dbReference type="ARBA" id="ARBA00023002"/>
    </source>
</evidence>
<dbReference type="PANTHER" id="PTHR10578:SF107">
    <property type="entry name" value="2-HYDROXYACID OXIDASE 1"/>
    <property type="match status" value="1"/>
</dbReference>
<dbReference type="Proteomes" id="UP001162834">
    <property type="component" value="Chromosome"/>
</dbReference>
<feature type="binding site" evidence="7">
    <location>
        <position position="295"/>
    </location>
    <ligand>
        <name>FMN</name>
        <dbReference type="ChEBI" id="CHEBI:58210"/>
    </ligand>
</feature>
<dbReference type="Gene3D" id="3.20.20.70">
    <property type="entry name" value="Aldolase class I"/>
    <property type="match status" value="1"/>
</dbReference>
<feature type="binding site" evidence="7">
    <location>
        <begin position="328"/>
        <end position="332"/>
    </location>
    <ligand>
        <name>FMN</name>
        <dbReference type="ChEBI" id="CHEBI:58210"/>
    </ligand>
</feature>
<dbReference type="CDD" id="cd02809">
    <property type="entry name" value="alpha_hydroxyacid_oxid_FMN"/>
    <property type="match status" value="1"/>
</dbReference>
<dbReference type="Pfam" id="PF01070">
    <property type="entry name" value="FMN_dh"/>
    <property type="match status" value="1"/>
</dbReference>
<comment type="cofactor">
    <cofactor evidence="1">
        <name>FMN</name>
        <dbReference type="ChEBI" id="CHEBI:58210"/>
    </cofactor>
</comment>
<dbReference type="FunFam" id="3.20.20.70:FF:000029">
    <property type="entry name" value="L-lactate dehydrogenase"/>
    <property type="match status" value="1"/>
</dbReference>
<evidence type="ECO:0000256" key="3">
    <source>
        <dbReference type="ARBA" id="ARBA00022643"/>
    </source>
</evidence>
<feature type="binding site" evidence="7">
    <location>
        <position position="124"/>
    </location>
    <ligand>
        <name>FMN</name>
        <dbReference type="ChEBI" id="CHEBI:58210"/>
    </ligand>
</feature>
<reference evidence="9" key="1">
    <citation type="journal article" date="2022" name="Int. J. Syst. Evol. Microbiol.">
        <title>Pseudomonas aegrilactucae sp. nov. and Pseudomonas morbosilactucae sp. nov., pathogens causing bacterial rot of lettuce in Japan.</title>
        <authorList>
            <person name="Sawada H."/>
            <person name="Fujikawa T."/>
            <person name="Satou M."/>
        </authorList>
    </citation>
    <scope>NUCLEOTIDE SEQUENCE</scope>
    <source>
        <strain evidence="9">0166_1</strain>
    </source>
</reference>
<dbReference type="GO" id="GO:0033720">
    <property type="term" value="F:(S)-mandelate dehydrogenase activity"/>
    <property type="evidence" value="ECO:0007669"/>
    <property type="project" value="UniProtKB-EC"/>
</dbReference>
<dbReference type="PIRSF" id="PIRSF000138">
    <property type="entry name" value="Al-hdrx_acd_dh"/>
    <property type="match status" value="1"/>
</dbReference>
<evidence type="ECO:0000259" key="8">
    <source>
        <dbReference type="PROSITE" id="PS51349"/>
    </source>
</evidence>
<feature type="binding site" evidence="7">
    <location>
        <position position="178"/>
    </location>
    <ligand>
        <name>FMN</name>
        <dbReference type="ChEBI" id="CHEBI:58210"/>
    </ligand>
</feature>
<dbReference type="InterPro" id="IPR008259">
    <property type="entry name" value="FMN_hydac_DH_AS"/>
</dbReference>
<dbReference type="InterPro" id="IPR037396">
    <property type="entry name" value="FMN_HAD"/>
</dbReference>
<dbReference type="InterPro" id="IPR013785">
    <property type="entry name" value="Aldolase_TIM"/>
</dbReference>
<dbReference type="EMBL" id="CP087164">
    <property type="protein sequence ID" value="UGS33670.1"/>
    <property type="molecule type" value="Genomic_DNA"/>
</dbReference>
<accession>A0A9E6XST5</accession>
<dbReference type="InterPro" id="IPR012133">
    <property type="entry name" value="Alpha-hydoxy_acid_DH_FMN"/>
</dbReference>
<evidence type="ECO:0000256" key="2">
    <source>
        <dbReference type="ARBA" id="ARBA00022630"/>
    </source>
</evidence>
<name>A0A9E6XST5_9ACTN</name>
<feature type="binding site" evidence="7">
    <location>
        <position position="300"/>
    </location>
    <ligand>
        <name>glyoxylate</name>
        <dbReference type="ChEBI" id="CHEBI:36655"/>
    </ligand>
</feature>
<feature type="binding site" evidence="7">
    <location>
        <begin position="351"/>
        <end position="352"/>
    </location>
    <ligand>
        <name>FMN</name>
        <dbReference type="ChEBI" id="CHEBI:58210"/>
    </ligand>
</feature>
<keyword evidence="3 7" id="KW-0288">FMN</keyword>
<dbReference type="SUPFAM" id="SSF51395">
    <property type="entry name" value="FMN-linked oxidoreductases"/>
    <property type="match status" value="1"/>
</dbReference>
<proteinExistence type="inferred from homology"/>
<comment type="similarity">
    <text evidence="5">Belongs to the FMN-dependent alpha-hydroxy acid dehydrogenase family.</text>
</comment>
<feature type="binding site" evidence="7">
    <location>
        <position position="297"/>
    </location>
    <ligand>
        <name>glyoxylate</name>
        <dbReference type="ChEBI" id="CHEBI:36655"/>
    </ligand>
</feature>
<evidence type="ECO:0000313" key="9">
    <source>
        <dbReference type="EMBL" id="UGS33670.1"/>
    </source>
</evidence>
<feature type="domain" description="FMN hydroxy acid dehydrogenase" evidence="8">
    <location>
        <begin position="16"/>
        <end position="402"/>
    </location>
</feature>
<evidence type="ECO:0000256" key="1">
    <source>
        <dbReference type="ARBA" id="ARBA00001917"/>
    </source>
</evidence>
<keyword evidence="4 9" id="KW-0560">Oxidoreductase</keyword>
<sequence length="419" mass="45662">MRPRLNPLPGFRYRLSSASDLCSVDDYRRAARRRLPAMVWAFVEGAAEDHVTADANRAAFGRWALDTHVLTGHDAQDLEVEVAGRTLSLPVLLAPTGLAGIAHWSGELGAARAAERAGTRAIVSSAATYSVEEIADGTHADHFFQLYPWADPAADARALTRSFIARAQRSGYRALVVTADVPVLGNREAERRLGMGMPPVLTPRRVLDGLRHPRWARGFVRHQRFTLKMFDGESSGAAAVRSVERQMRFMRPEVDWDDFAWTREQWQGPMYLKGVMHPDDAQRAVELGADGVVVSNHGGRQLDGALATLDVLPAVVDRIGGRAEILVDGGIRRGADVVKALCLGATAVCIGRPYLYGLAVGGQNGVAHVLEILREEISRALTLMGVADVRSLGRSWLHPAGHPLEAGERLILPGQRNDH</sequence>
<feature type="binding site" evidence="7">
    <location>
        <position position="145"/>
    </location>
    <ligand>
        <name>FMN</name>
        <dbReference type="ChEBI" id="CHEBI:58210"/>
    </ligand>
</feature>
<evidence type="ECO:0000256" key="7">
    <source>
        <dbReference type="PIRSR" id="PIRSR000138-2"/>
    </source>
</evidence>
<dbReference type="InterPro" id="IPR000262">
    <property type="entry name" value="FMN-dep_DH"/>
</dbReference>
<dbReference type="AlphaFoldDB" id="A0A9E6XST5"/>
<gene>
    <name evidence="9" type="primary">mdlB</name>
    <name evidence="9" type="ORF">DSM104329_00035</name>
</gene>
<dbReference type="EC" id="1.1.99.31" evidence="9"/>
<feature type="binding site" evidence="7">
    <location>
        <position position="187"/>
    </location>
    <ligand>
        <name>glyoxylate</name>
        <dbReference type="ChEBI" id="CHEBI:36655"/>
    </ligand>
</feature>
<dbReference type="PROSITE" id="PS51349">
    <property type="entry name" value="FMN_HYDROXY_ACID_DH_2"/>
    <property type="match status" value="1"/>
</dbReference>
<dbReference type="RefSeq" id="WP_259313367.1">
    <property type="nucleotide sequence ID" value="NZ_CP087164.1"/>
</dbReference>
<feature type="active site" description="Proton acceptor" evidence="6">
    <location>
        <position position="297"/>
    </location>
</feature>
<evidence type="ECO:0000256" key="5">
    <source>
        <dbReference type="ARBA" id="ARBA00024042"/>
    </source>
</evidence>
<keyword evidence="2 7" id="KW-0285">Flavoprotein</keyword>
<evidence type="ECO:0000313" key="10">
    <source>
        <dbReference type="Proteomes" id="UP001162834"/>
    </source>
</evidence>
<protein>
    <submittedName>
        <fullName evidence="9">(S)-mandelate dehydrogenase</fullName>
        <ecNumber evidence="9">1.1.99.31</ecNumber>
    </submittedName>
</protein>
<keyword evidence="10" id="KW-1185">Reference proteome</keyword>
<dbReference type="KEGG" id="sbae:DSM104329_00035"/>
<dbReference type="GO" id="GO:0010181">
    <property type="term" value="F:FMN binding"/>
    <property type="evidence" value="ECO:0007669"/>
    <property type="project" value="InterPro"/>
</dbReference>
<dbReference type="PANTHER" id="PTHR10578">
    <property type="entry name" value="S -2-HYDROXY-ACID OXIDASE-RELATED"/>
    <property type="match status" value="1"/>
</dbReference>
<organism evidence="9 10">
    <name type="scientific">Capillimicrobium parvum</name>
    <dbReference type="NCBI Taxonomy" id="2884022"/>
    <lineage>
        <taxon>Bacteria</taxon>
        <taxon>Bacillati</taxon>
        <taxon>Actinomycetota</taxon>
        <taxon>Thermoleophilia</taxon>
        <taxon>Solirubrobacterales</taxon>
        <taxon>Capillimicrobiaceae</taxon>
        <taxon>Capillimicrobium</taxon>
    </lineage>
</organism>
<feature type="binding site" evidence="7">
    <location>
        <position position="147"/>
    </location>
    <ligand>
        <name>glyoxylate</name>
        <dbReference type="ChEBI" id="CHEBI:36655"/>
    </ligand>
</feature>
<evidence type="ECO:0000256" key="6">
    <source>
        <dbReference type="PIRSR" id="PIRSR000138-1"/>
    </source>
</evidence>